<dbReference type="Proteomes" id="UP000185744">
    <property type="component" value="Unassembled WGS sequence"/>
</dbReference>
<evidence type="ECO:0000313" key="2">
    <source>
        <dbReference type="Proteomes" id="UP000185744"/>
    </source>
</evidence>
<name>A0A1Q6DWD8_METT1</name>
<dbReference type="InParanoid" id="A0A1Q6DWD8"/>
<reference evidence="1" key="1">
    <citation type="submission" date="2016-12" db="EMBL/GenBank/DDBJ databases">
        <title>Discovery of methanogenic haloarchaea.</title>
        <authorList>
            <person name="Sorokin D.Y."/>
            <person name="Makarova K.S."/>
            <person name="Abbas B."/>
            <person name="Ferrer M."/>
            <person name="Golyshin P.N."/>
        </authorList>
    </citation>
    <scope>NUCLEOTIDE SEQUENCE [LARGE SCALE GENOMIC DNA]</scope>
    <source>
        <strain evidence="1">HMET1</strain>
    </source>
</reference>
<proteinExistence type="predicted"/>
<comment type="caution">
    <text evidence="1">The sequence shown here is derived from an EMBL/GenBank/DDBJ whole genome shotgun (WGS) entry which is preliminary data.</text>
</comment>
<sequence>MIDIGKVFEKKITKKRILPFLQLLALS</sequence>
<gene>
    <name evidence="1" type="ORF">BTN85_1178</name>
</gene>
<protein>
    <submittedName>
        <fullName evidence="1">Uncharacterized protein</fullName>
    </submittedName>
</protein>
<keyword evidence="2" id="KW-1185">Reference proteome</keyword>
<organism evidence="1 2">
    <name type="scientific">Methanohalarchaeum thermophilum</name>
    <dbReference type="NCBI Taxonomy" id="1903181"/>
    <lineage>
        <taxon>Archaea</taxon>
        <taxon>Methanobacteriati</taxon>
        <taxon>Methanobacteriota</taxon>
        <taxon>Methanonatronarchaeia</taxon>
        <taxon>Methanonatronarchaeales</taxon>
        <taxon>Methanonatronarchaeaceae</taxon>
        <taxon>Candidatus Methanohalarchaeum</taxon>
    </lineage>
</organism>
<dbReference type="AlphaFoldDB" id="A0A1Q6DWD8"/>
<accession>A0A1Q6DWD8</accession>
<evidence type="ECO:0000313" key="1">
    <source>
        <dbReference type="EMBL" id="OKY78681.1"/>
    </source>
</evidence>
<dbReference type="EMBL" id="MSDW01000001">
    <property type="protein sequence ID" value="OKY78681.1"/>
    <property type="molecule type" value="Genomic_DNA"/>
</dbReference>